<name>A0ABW1D634_9ACTN</name>
<evidence type="ECO:0000313" key="4">
    <source>
        <dbReference type="Proteomes" id="UP001596058"/>
    </source>
</evidence>
<dbReference type="EMBL" id="JBHSPA010000094">
    <property type="protein sequence ID" value="MFC5833484.1"/>
    <property type="molecule type" value="Genomic_DNA"/>
</dbReference>
<dbReference type="Gene3D" id="3.30.360.10">
    <property type="entry name" value="Dihydrodipicolinate Reductase, domain 2"/>
    <property type="match status" value="1"/>
</dbReference>
<dbReference type="InterPro" id="IPR036291">
    <property type="entry name" value="NAD(P)-bd_dom_sf"/>
</dbReference>
<dbReference type="InterPro" id="IPR000683">
    <property type="entry name" value="Gfo/Idh/MocA-like_OxRdtase_N"/>
</dbReference>
<sequence length="351" mass="38003">MSYQRAFEDRVRVGIVGVGDHAYRNLLPLLTFLPVDLVAIADTDAELGARTAQQYGRVPHYETATTMYENEELDAVLICVSPRLHPQLTLEALDAGLHVWMEKPASITVRGVDDMIRARAGRVVVVGYKKAFMPATAKVVELAESSALGDVRSISATYPLVIPHGDRALIERGEPSMWLANGCHPTAFALAVAGAAQSVVVHRGREGANVVVIRHTSGALTSIHSALGISPAHPFERYTVYGMHGAVEVENGRRVVFWRATAFNYSTTSNFAPPGLDSAALVWEPQDSLGTLETKAEFTQGMHGELAYFLDCVRTGTEPTMGNLEFARQLAGIYEAGILSDGDEVALEDLN</sequence>
<keyword evidence="4" id="KW-1185">Reference proteome</keyword>
<evidence type="ECO:0000256" key="1">
    <source>
        <dbReference type="ARBA" id="ARBA00023002"/>
    </source>
</evidence>
<dbReference type="Proteomes" id="UP001596058">
    <property type="component" value="Unassembled WGS sequence"/>
</dbReference>
<organism evidence="3 4">
    <name type="scientific">Nonomuraea insulae</name>
    <dbReference type="NCBI Taxonomy" id="1616787"/>
    <lineage>
        <taxon>Bacteria</taxon>
        <taxon>Bacillati</taxon>
        <taxon>Actinomycetota</taxon>
        <taxon>Actinomycetes</taxon>
        <taxon>Streptosporangiales</taxon>
        <taxon>Streptosporangiaceae</taxon>
        <taxon>Nonomuraea</taxon>
    </lineage>
</organism>
<gene>
    <name evidence="3" type="ORF">ACFPZ3_57380</name>
</gene>
<protein>
    <submittedName>
        <fullName evidence="3">Gfo/Idh/MocA family protein</fullName>
    </submittedName>
</protein>
<dbReference type="Gene3D" id="3.40.50.720">
    <property type="entry name" value="NAD(P)-binding Rossmann-like Domain"/>
    <property type="match status" value="1"/>
</dbReference>
<dbReference type="Pfam" id="PF01408">
    <property type="entry name" value="GFO_IDH_MocA"/>
    <property type="match status" value="1"/>
</dbReference>
<dbReference type="RefSeq" id="WP_379522910.1">
    <property type="nucleotide sequence ID" value="NZ_JBHSPA010000094.1"/>
</dbReference>
<dbReference type="SUPFAM" id="SSF55347">
    <property type="entry name" value="Glyceraldehyde-3-phosphate dehydrogenase-like, C-terminal domain"/>
    <property type="match status" value="1"/>
</dbReference>
<feature type="domain" description="Gfo/Idh/MocA-like oxidoreductase N-terminal" evidence="2">
    <location>
        <begin position="11"/>
        <end position="126"/>
    </location>
</feature>
<keyword evidence="1" id="KW-0560">Oxidoreductase</keyword>
<dbReference type="SUPFAM" id="SSF51735">
    <property type="entry name" value="NAD(P)-binding Rossmann-fold domains"/>
    <property type="match status" value="1"/>
</dbReference>
<dbReference type="InterPro" id="IPR050463">
    <property type="entry name" value="Gfo/Idh/MocA_oxidrdct_glycsds"/>
</dbReference>
<proteinExistence type="predicted"/>
<dbReference type="PANTHER" id="PTHR43818">
    <property type="entry name" value="BCDNA.GH03377"/>
    <property type="match status" value="1"/>
</dbReference>
<accession>A0ABW1D634</accession>
<dbReference type="PANTHER" id="PTHR43818:SF11">
    <property type="entry name" value="BCDNA.GH03377"/>
    <property type="match status" value="1"/>
</dbReference>
<evidence type="ECO:0000313" key="3">
    <source>
        <dbReference type="EMBL" id="MFC5833484.1"/>
    </source>
</evidence>
<comment type="caution">
    <text evidence="3">The sequence shown here is derived from an EMBL/GenBank/DDBJ whole genome shotgun (WGS) entry which is preliminary data.</text>
</comment>
<reference evidence="4" key="1">
    <citation type="journal article" date="2019" name="Int. J. Syst. Evol. Microbiol.">
        <title>The Global Catalogue of Microorganisms (GCM) 10K type strain sequencing project: providing services to taxonomists for standard genome sequencing and annotation.</title>
        <authorList>
            <consortium name="The Broad Institute Genomics Platform"/>
            <consortium name="The Broad Institute Genome Sequencing Center for Infectious Disease"/>
            <person name="Wu L."/>
            <person name="Ma J."/>
        </authorList>
    </citation>
    <scope>NUCLEOTIDE SEQUENCE [LARGE SCALE GENOMIC DNA]</scope>
    <source>
        <strain evidence="4">CCUG 53903</strain>
    </source>
</reference>
<evidence type="ECO:0000259" key="2">
    <source>
        <dbReference type="Pfam" id="PF01408"/>
    </source>
</evidence>